<dbReference type="InterPro" id="IPR004035">
    <property type="entry name" value="Endouclease-III_FeS-bd_BS"/>
</dbReference>
<dbReference type="GO" id="GO:0006285">
    <property type="term" value="P:base-excision repair, AP site formation"/>
    <property type="evidence" value="ECO:0007669"/>
    <property type="project" value="TreeGrafter"/>
</dbReference>
<dbReference type="PANTHER" id="PTHR10359">
    <property type="entry name" value="A/G-SPECIFIC ADENINE GLYCOSYLASE/ENDONUCLEASE III"/>
    <property type="match status" value="1"/>
</dbReference>
<dbReference type="HAMAP" id="MF_00942">
    <property type="entry name" value="Nth"/>
    <property type="match status" value="1"/>
</dbReference>
<name>A0A0Q4B3M4_9BACT</name>
<keyword evidence="15" id="KW-1185">Reference proteome</keyword>
<feature type="domain" description="HhH-GPD" evidence="13">
    <location>
        <begin position="47"/>
        <end position="195"/>
    </location>
</feature>
<evidence type="ECO:0000256" key="3">
    <source>
        <dbReference type="ARBA" id="ARBA00022723"/>
    </source>
</evidence>
<evidence type="ECO:0000313" key="15">
    <source>
        <dbReference type="Proteomes" id="UP000054172"/>
    </source>
</evidence>
<evidence type="ECO:0000313" key="14">
    <source>
        <dbReference type="EMBL" id="KQM08533.1"/>
    </source>
</evidence>
<keyword evidence="3 12" id="KW-0479">Metal-binding</keyword>
<evidence type="ECO:0000256" key="12">
    <source>
        <dbReference type="HAMAP-Rule" id="MF_00942"/>
    </source>
</evidence>
<keyword evidence="7 12" id="KW-0411">Iron-sulfur</keyword>
<dbReference type="EC" id="4.2.99.18" evidence="12"/>
<keyword evidence="9 12" id="KW-0234">DNA repair</keyword>
<evidence type="ECO:0000256" key="6">
    <source>
        <dbReference type="ARBA" id="ARBA00023004"/>
    </source>
</evidence>
<reference evidence="14" key="1">
    <citation type="submission" date="2015-08" db="EMBL/GenBank/DDBJ databases">
        <title>Candidatus Bacteriodes Periocalifornicus.</title>
        <authorList>
            <person name="McLean J.S."/>
            <person name="Kelley S."/>
        </authorList>
    </citation>
    <scope>NUCLEOTIDE SEQUENCE [LARGE SCALE GENOMIC DNA]</scope>
    <source>
        <strain evidence="14">12B</strain>
    </source>
</reference>
<comment type="catalytic activity">
    <reaction evidence="12">
        <text>2'-deoxyribonucleotide-(2'-deoxyribose 5'-phosphate)-2'-deoxyribonucleotide-DNA = a 3'-end 2'-deoxyribonucleotide-(2,3-dehydro-2,3-deoxyribose 5'-phosphate)-DNA + a 5'-end 5'-phospho-2'-deoxyribonucleoside-DNA + H(+)</text>
        <dbReference type="Rhea" id="RHEA:66592"/>
        <dbReference type="Rhea" id="RHEA-COMP:13180"/>
        <dbReference type="Rhea" id="RHEA-COMP:16897"/>
        <dbReference type="Rhea" id="RHEA-COMP:17067"/>
        <dbReference type="ChEBI" id="CHEBI:15378"/>
        <dbReference type="ChEBI" id="CHEBI:136412"/>
        <dbReference type="ChEBI" id="CHEBI:157695"/>
        <dbReference type="ChEBI" id="CHEBI:167181"/>
        <dbReference type="EC" id="4.2.99.18"/>
    </reaction>
</comment>
<organism evidence="14 15">
    <name type="scientific">Candidatus [Bacteroides] periocalifornicus</name>
    <dbReference type="NCBI Taxonomy" id="1702214"/>
    <lineage>
        <taxon>Bacteria</taxon>
        <taxon>Pseudomonadati</taxon>
        <taxon>Bacteroidota</taxon>
    </lineage>
</organism>
<dbReference type="AlphaFoldDB" id="A0A0Q4B3M4"/>
<dbReference type="GO" id="GO:0019104">
    <property type="term" value="F:DNA N-glycosylase activity"/>
    <property type="evidence" value="ECO:0007669"/>
    <property type="project" value="UniProtKB-UniRule"/>
</dbReference>
<keyword evidence="11 12" id="KW-0326">Glycosidase</keyword>
<dbReference type="PIRSF" id="PIRSF001435">
    <property type="entry name" value="Nth"/>
    <property type="match status" value="1"/>
</dbReference>
<dbReference type="SUPFAM" id="SSF48150">
    <property type="entry name" value="DNA-glycosylase"/>
    <property type="match status" value="1"/>
</dbReference>
<dbReference type="PANTHER" id="PTHR10359:SF18">
    <property type="entry name" value="ENDONUCLEASE III"/>
    <property type="match status" value="1"/>
</dbReference>
<dbReference type="PROSITE" id="PS01155">
    <property type="entry name" value="ENDONUCLEASE_III_2"/>
    <property type="match status" value="1"/>
</dbReference>
<accession>A0A0Q4B3M4</accession>
<dbReference type="Gene3D" id="1.10.1670.10">
    <property type="entry name" value="Helix-hairpin-Helix base-excision DNA repair enzymes (C-terminal)"/>
    <property type="match status" value="1"/>
</dbReference>
<evidence type="ECO:0000259" key="13">
    <source>
        <dbReference type="SMART" id="SM00478"/>
    </source>
</evidence>
<dbReference type="Pfam" id="PF10576">
    <property type="entry name" value="EndIII_4Fe-2S"/>
    <property type="match status" value="1"/>
</dbReference>
<dbReference type="STRING" id="1702214.AL399_06835"/>
<dbReference type="GO" id="GO:0003677">
    <property type="term" value="F:DNA binding"/>
    <property type="evidence" value="ECO:0007669"/>
    <property type="project" value="UniProtKB-UniRule"/>
</dbReference>
<dbReference type="Proteomes" id="UP000054172">
    <property type="component" value="Unassembled WGS sequence"/>
</dbReference>
<dbReference type="FunFam" id="1.10.1670.10:FF:000001">
    <property type="entry name" value="Endonuclease III"/>
    <property type="match status" value="1"/>
</dbReference>
<dbReference type="SMART" id="SM00478">
    <property type="entry name" value="ENDO3c"/>
    <property type="match status" value="1"/>
</dbReference>
<keyword evidence="4 12" id="KW-0227">DNA damage</keyword>
<evidence type="ECO:0000256" key="9">
    <source>
        <dbReference type="ARBA" id="ARBA00023204"/>
    </source>
</evidence>
<keyword evidence="14" id="KW-0255">Endonuclease</keyword>
<dbReference type="GO" id="GO:0051539">
    <property type="term" value="F:4 iron, 4 sulfur cluster binding"/>
    <property type="evidence" value="ECO:0007669"/>
    <property type="project" value="UniProtKB-UniRule"/>
</dbReference>
<protein>
    <recommendedName>
        <fullName evidence="12">Endonuclease III</fullName>
        <ecNumber evidence="12">4.2.99.18</ecNumber>
    </recommendedName>
    <alternativeName>
        <fullName evidence="12">DNA-(apurinic or apyrimidinic site) lyase</fullName>
    </alternativeName>
</protein>
<dbReference type="SMART" id="SM00525">
    <property type="entry name" value="FES"/>
    <property type="match status" value="1"/>
</dbReference>
<dbReference type="FunFam" id="1.10.340.30:FF:000001">
    <property type="entry name" value="Endonuclease III"/>
    <property type="match status" value="1"/>
</dbReference>
<evidence type="ECO:0000256" key="4">
    <source>
        <dbReference type="ARBA" id="ARBA00022763"/>
    </source>
</evidence>
<dbReference type="GO" id="GO:0140078">
    <property type="term" value="F:class I DNA-(apurinic or apyrimidinic site) endonuclease activity"/>
    <property type="evidence" value="ECO:0007669"/>
    <property type="project" value="UniProtKB-EC"/>
</dbReference>
<dbReference type="CDD" id="cd00056">
    <property type="entry name" value="ENDO3c"/>
    <property type="match status" value="1"/>
</dbReference>
<proteinExistence type="inferred from homology"/>
<evidence type="ECO:0000256" key="8">
    <source>
        <dbReference type="ARBA" id="ARBA00023125"/>
    </source>
</evidence>
<dbReference type="NCBIfam" id="TIGR01083">
    <property type="entry name" value="nth"/>
    <property type="match status" value="1"/>
</dbReference>
<evidence type="ECO:0000256" key="7">
    <source>
        <dbReference type="ARBA" id="ARBA00023014"/>
    </source>
</evidence>
<dbReference type="InterPro" id="IPR011257">
    <property type="entry name" value="DNA_glycosylase"/>
</dbReference>
<dbReference type="InterPro" id="IPR000445">
    <property type="entry name" value="HhH_motif"/>
</dbReference>
<dbReference type="PROSITE" id="PS00764">
    <property type="entry name" value="ENDONUCLEASE_III_1"/>
    <property type="match status" value="1"/>
</dbReference>
<dbReference type="Pfam" id="PF00633">
    <property type="entry name" value="HHH"/>
    <property type="match status" value="1"/>
</dbReference>
<feature type="binding site" evidence="12">
    <location>
        <position position="204"/>
    </location>
    <ligand>
        <name>[4Fe-4S] cluster</name>
        <dbReference type="ChEBI" id="CHEBI:49883"/>
    </ligand>
</feature>
<comment type="function">
    <text evidence="12">DNA repair enzyme that has both DNA N-glycosylase activity and AP-lyase activity. The DNA N-glycosylase activity releases various damaged pyrimidines from DNA by cleaving the N-glycosidic bond, leaving an AP (apurinic/apyrimidinic) site. The AP-lyase activity cleaves the phosphodiester bond 3' to the AP site by a beta-elimination, leaving a 3'-terminal unsaturated sugar and a product with a terminal 5'-phosphate.</text>
</comment>
<comment type="cofactor">
    <cofactor evidence="12">
        <name>[4Fe-4S] cluster</name>
        <dbReference type="ChEBI" id="CHEBI:49883"/>
    </cofactor>
    <text evidence="12">Binds 1 [4Fe-4S] cluster.</text>
</comment>
<evidence type="ECO:0000256" key="5">
    <source>
        <dbReference type="ARBA" id="ARBA00022801"/>
    </source>
</evidence>
<comment type="similarity">
    <text evidence="1 12">Belongs to the Nth/MutY family.</text>
</comment>
<dbReference type="PATRIC" id="fig|1702214.3.peg.678"/>
<keyword evidence="8 12" id="KW-0238">DNA-binding</keyword>
<keyword evidence="2 12" id="KW-0004">4Fe-4S</keyword>
<dbReference type="InterPro" id="IPR005759">
    <property type="entry name" value="Nth"/>
</dbReference>
<dbReference type="InterPro" id="IPR023170">
    <property type="entry name" value="HhH_base_excis_C"/>
</dbReference>
<evidence type="ECO:0000256" key="10">
    <source>
        <dbReference type="ARBA" id="ARBA00023239"/>
    </source>
</evidence>
<feature type="binding site" evidence="12">
    <location>
        <position position="213"/>
    </location>
    <ligand>
        <name>[4Fe-4S] cluster</name>
        <dbReference type="ChEBI" id="CHEBI:49883"/>
    </ligand>
</feature>
<dbReference type="EMBL" id="LIIK01000033">
    <property type="protein sequence ID" value="KQM08533.1"/>
    <property type="molecule type" value="Genomic_DNA"/>
</dbReference>
<gene>
    <name evidence="12" type="primary">nth</name>
    <name evidence="14" type="ORF">AL399_06835</name>
</gene>
<dbReference type="Pfam" id="PF00730">
    <property type="entry name" value="HhH-GPD"/>
    <property type="match status" value="1"/>
</dbReference>
<dbReference type="GO" id="GO:0046872">
    <property type="term" value="F:metal ion binding"/>
    <property type="evidence" value="ECO:0007669"/>
    <property type="project" value="UniProtKB-KW"/>
</dbReference>
<dbReference type="Gene3D" id="1.10.340.30">
    <property type="entry name" value="Hypothetical protein, domain 2"/>
    <property type="match status" value="1"/>
</dbReference>
<sequence length="220" mass="24335">MPMPQYAKVLLDERYRKVIDYFQEAMPAPEPELRYRDPYSLLVAVILSAQCTDVRVNAITPALLHAYPTPAALAAATPSQVFPYISSCSYPNAKADHLVGMAKGLVERFNGNVPTTEAELITLPGVGRKTANVVRAVAFGQAAFAVDTHVHRVARRLGLTQGAKTPDATEQQLTTHIPKELWRKAHHWFILHGRYVCQARRPKCSECGLADFCPRIGVES</sequence>
<keyword evidence="14" id="KW-0540">Nuclease</keyword>
<evidence type="ECO:0000256" key="2">
    <source>
        <dbReference type="ARBA" id="ARBA00022485"/>
    </source>
</evidence>
<comment type="caution">
    <text evidence="14">The sequence shown here is derived from an EMBL/GenBank/DDBJ whole genome shotgun (WGS) entry which is preliminary data.</text>
</comment>
<dbReference type="InterPro" id="IPR004036">
    <property type="entry name" value="Endonuclease-III-like_CS2"/>
</dbReference>
<evidence type="ECO:0000256" key="1">
    <source>
        <dbReference type="ARBA" id="ARBA00008343"/>
    </source>
</evidence>
<feature type="binding site" evidence="12">
    <location>
        <position position="207"/>
    </location>
    <ligand>
        <name>[4Fe-4S] cluster</name>
        <dbReference type="ChEBI" id="CHEBI:49883"/>
    </ligand>
</feature>
<keyword evidence="6 12" id="KW-0408">Iron</keyword>
<keyword evidence="5 12" id="KW-0378">Hydrolase</keyword>
<dbReference type="InterPro" id="IPR003651">
    <property type="entry name" value="Endonuclease3_FeS-loop_motif"/>
</dbReference>
<evidence type="ECO:0000256" key="11">
    <source>
        <dbReference type="ARBA" id="ARBA00023295"/>
    </source>
</evidence>
<feature type="binding site" evidence="12">
    <location>
        <position position="197"/>
    </location>
    <ligand>
        <name>[4Fe-4S] cluster</name>
        <dbReference type="ChEBI" id="CHEBI:49883"/>
    </ligand>
</feature>
<dbReference type="InterPro" id="IPR003265">
    <property type="entry name" value="HhH-GPD_domain"/>
</dbReference>
<keyword evidence="10 12" id="KW-0456">Lyase</keyword>